<dbReference type="PaxDb" id="284590-Q6CNH6"/>
<evidence type="ECO:0000313" key="5">
    <source>
        <dbReference type="Proteomes" id="UP000000598"/>
    </source>
</evidence>
<dbReference type="Pfam" id="PF03914">
    <property type="entry name" value="CBF"/>
    <property type="match status" value="1"/>
</dbReference>
<feature type="compositionally biased region" description="Basic and acidic residues" evidence="2">
    <location>
        <begin position="1"/>
        <end position="13"/>
    </location>
</feature>
<feature type="region of interest" description="Disordered" evidence="2">
    <location>
        <begin position="1"/>
        <end position="50"/>
    </location>
</feature>
<feature type="region of interest" description="Disordered" evidence="2">
    <location>
        <begin position="109"/>
        <end position="169"/>
    </location>
</feature>
<feature type="compositionally biased region" description="Basic and acidic residues" evidence="2">
    <location>
        <begin position="480"/>
        <end position="490"/>
    </location>
</feature>
<name>Q6CNH6_KLULA</name>
<feature type="domain" description="CCAAT-binding factor" evidence="3">
    <location>
        <begin position="566"/>
        <end position="728"/>
    </location>
</feature>
<gene>
    <name evidence="4" type="ORF">KLLA0_E12519g</name>
</gene>
<dbReference type="AlphaFoldDB" id="Q6CNH6"/>
<protein>
    <submittedName>
        <fullName evidence="4">KLLA0E12519p</fullName>
    </submittedName>
</protein>
<keyword evidence="5" id="KW-1185">Reference proteome</keyword>
<feature type="region of interest" description="Disordered" evidence="2">
    <location>
        <begin position="834"/>
        <end position="854"/>
    </location>
</feature>
<dbReference type="PANTHER" id="PTHR12048">
    <property type="entry name" value="CCAAT-BINDING FACTOR-RELATED"/>
    <property type="match status" value="1"/>
</dbReference>
<dbReference type="EMBL" id="CR382125">
    <property type="protein sequence ID" value="CAG99600.1"/>
    <property type="molecule type" value="Genomic_DNA"/>
</dbReference>
<evidence type="ECO:0000256" key="2">
    <source>
        <dbReference type="SAM" id="MobiDB-lite"/>
    </source>
</evidence>
<evidence type="ECO:0000313" key="4">
    <source>
        <dbReference type="EMBL" id="CAG99600.1"/>
    </source>
</evidence>
<dbReference type="SUPFAM" id="SSF48371">
    <property type="entry name" value="ARM repeat"/>
    <property type="match status" value="1"/>
</dbReference>
<comment type="similarity">
    <text evidence="1">Belongs to the CBF/MAK21 family.</text>
</comment>
<dbReference type="HOGENOM" id="CLU_003417_0_0_1"/>
<dbReference type="FunCoup" id="Q6CNH6">
    <property type="interactions" value="1068"/>
</dbReference>
<feature type="compositionally biased region" description="Acidic residues" evidence="2">
    <location>
        <begin position="909"/>
        <end position="934"/>
    </location>
</feature>
<feature type="compositionally biased region" description="Acidic residues" evidence="2">
    <location>
        <begin position="130"/>
        <end position="151"/>
    </location>
</feature>
<dbReference type="GO" id="GO:0005634">
    <property type="term" value="C:nucleus"/>
    <property type="evidence" value="ECO:0007669"/>
    <property type="project" value="UniProtKB-ARBA"/>
</dbReference>
<proteinExistence type="inferred from homology"/>
<dbReference type="InterPro" id="IPR040155">
    <property type="entry name" value="CEBPZ/Mak21-like"/>
</dbReference>
<evidence type="ECO:0000259" key="3">
    <source>
        <dbReference type="Pfam" id="PF03914"/>
    </source>
</evidence>
<dbReference type="OMA" id="EIWCNDE"/>
<dbReference type="KEGG" id="kla:KLLA0_E12519g"/>
<feature type="compositionally biased region" description="Acidic residues" evidence="2">
    <location>
        <begin position="962"/>
        <end position="972"/>
    </location>
</feature>
<organism evidence="4 5">
    <name type="scientific">Kluyveromyces lactis (strain ATCC 8585 / CBS 2359 / DSM 70799 / NBRC 1267 / NRRL Y-1140 / WM37)</name>
    <name type="common">Yeast</name>
    <name type="synonym">Candida sphaerica</name>
    <dbReference type="NCBI Taxonomy" id="284590"/>
    <lineage>
        <taxon>Eukaryota</taxon>
        <taxon>Fungi</taxon>
        <taxon>Dikarya</taxon>
        <taxon>Ascomycota</taxon>
        <taxon>Saccharomycotina</taxon>
        <taxon>Saccharomycetes</taxon>
        <taxon>Saccharomycetales</taxon>
        <taxon>Saccharomycetaceae</taxon>
        <taxon>Kluyveromyces</taxon>
    </lineage>
</organism>
<feature type="region of interest" description="Disordered" evidence="2">
    <location>
        <begin position="866"/>
        <end position="1006"/>
    </location>
</feature>
<reference evidence="4 5" key="1">
    <citation type="journal article" date="2004" name="Nature">
        <title>Genome evolution in yeasts.</title>
        <authorList>
            <consortium name="Genolevures"/>
            <person name="Dujon B."/>
            <person name="Sherman D."/>
            <person name="Fischer G."/>
            <person name="Durrens P."/>
            <person name="Casaregola S."/>
            <person name="Lafontaine I."/>
            <person name="de Montigny J."/>
            <person name="Marck C."/>
            <person name="Neuveglise C."/>
            <person name="Talla E."/>
            <person name="Goffard N."/>
            <person name="Frangeul L."/>
            <person name="Aigle M."/>
            <person name="Anthouard V."/>
            <person name="Babour A."/>
            <person name="Barbe V."/>
            <person name="Barnay S."/>
            <person name="Blanchin S."/>
            <person name="Beckerich J.M."/>
            <person name="Beyne E."/>
            <person name="Bleykasten C."/>
            <person name="Boisrame A."/>
            <person name="Boyer J."/>
            <person name="Cattolico L."/>
            <person name="Confanioleri F."/>
            <person name="de Daruvar A."/>
            <person name="Despons L."/>
            <person name="Fabre E."/>
            <person name="Fairhead C."/>
            <person name="Ferry-Dumazet H."/>
            <person name="Groppi A."/>
            <person name="Hantraye F."/>
            <person name="Hennequin C."/>
            <person name="Jauniaux N."/>
            <person name="Joyet P."/>
            <person name="Kachouri R."/>
            <person name="Kerrest A."/>
            <person name="Koszul R."/>
            <person name="Lemaire M."/>
            <person name="Lesur I."/>
            <person name="Ma L."/>
            <person name="Muller H."/>
            <person name="Nicaud J.M."/>
            <person name="Nikolski M."/>
            <person name="Oztas S."/>
            <person name="Ozier-Kalogeropoulos O."/>
            <person name="Pellenz S."/>
            <person name="Potier S."/>
            <person name="Richard G.F."/>
            <person name="Straub M.L."/>
            <person name="Suleau A."/>
            <person name="Swennene D."/>
            <person name="Tekaia F."/>
            <person name="Wesolowski-Louvel M."/>
            <person name="Westhof E."/>
            <person name="Wirth B."/>
            <person name="Zeniou-Meyer M."/>
            <person name="Zivanovic I."/>
            <person name="Bolotin-Fukuhara M."/>
            <person name="Thierry A."/>
            <person name="Bouchier C."/>
            <person name="Caudron B."/>
            <person name="Scarpelli C."/>
            <person name="Gaillardin C."/>
            <person name="Weissenbach J."/>
            <person name="Wincker P."/>
            <person name="Souciet J.L."/>
        </authorList>
    </citation>
    <scope>NUCLEOTIDE SEQUENCE [LARGE SCALE GENOMIC DNA]</scope>
    <source>
        <strain evidence="5">ATCC 8585 / CBS 2359 / DSM 70799 / NBRC 1267 / NRRL Y-1140 / WM37</strain>
    </source>
</reference>
<feature type="region of interest" description="Disordered" evidence="2">
    <location>
        <begin position="676"/>
        <end position="701"/>
    </location>
</feature>
<evidence type="ECO:0000256" key="1">
    <source>
        <dbReference type="ARBA" id="ARBA00007797"/>
    </source>
</evidence>
<feature type="compositionally biased region" description="Basic and acidic residues" evidence="2">
    <location>
        <begin position="20"/>
        <end position="46"/>
    </location>
</feature>
<feature type="compositionally biased region" description="Acidic residues" evidence="2">
    <location>
        <begin position="942"/>
        <end position="954"/>
    </location>
</feature>
<dbReference type="STRING" id="284590.Q6CNH6"/>
<dbReference type="InParanoid" id="Q6CNH6"/>
<dbReference type="InterPro" id="IPR005612">
    <property type="entry name" value="CCAAT-binding_factor"/>
</dbReference>
<feature type="compositionally biased region" description="Basic and acidic residues" evidence="2">
    <location>
        <begin position="683"/>
        <end position="701"/>
    </location>
</feature>
<dbReference type="eggNOG" id="KOG2038">
    <property type="taxonomic scope" value="Eukaryota"/>
</dbReference>
<accession>Q6CNH6</accession>
<feature type="compositionally biased region" description="Acidic residues" evidence="2">
    <location>
        <begin position="840"/>
        <end position="854"/>
    </location>
</feature>
<feature type="region of interest" description="Disordered" evidence="2">
    <location>
        <begin position="480"/>
        <end position="502"/>
    </location>
</feature>
<feature type="compositionally biased region" description="Acidic residues" evidence="2">
    <location>
        <begin position="871"/>
        <end position="888"/>
    </location>
</feature>
<feature type="compositionally biased region" description="Basic residues" evidence="2">
    <location>
        <begin position="491"/>
        <end position="502"/>
    </location>
</feature>
<feature type="compositionally biased region" description="Basic and acidic residues" evidence="2">
    <location>
        <begin position="152"/>
        <end position="166"/>
    </location>
</feature>
<dbReference type="InterPro" id="IPR016024">
    <property type="entry name" value="ARM-type_fold"/>
</dbReference>
<dbReference type="Proteomes" id="UP000000598">
    <property type="component" value="Chromosome E"/>
</dbReference>
<dbReference type="PANTHER" id="PTHR12048:SF0">
    <property type="entry name" value="CCAAT_ENHANCER-BINDING PROTEIN ZETA"/>
    <property type="match status" value="1"/>
</dbReference>
<sequence length="1006" mass="114474">MSLDLSKLKEKVSSKLGASKAKDTKPKKSKKQGEKETDVTPAKEETAVTNEELIREALSLGASEKDVQLVDGVDDDASEIEFNEADEEVDDEFKSDFSALLKNMGFDKLPEPEVVEEPTVTEDAGKEEKDIEEEEVEVEEEEEEETVEKEEEPLSPKPAEKKKEDQSDMITQTHIVQSDKLLVPSDLLWYEVPLDPELTREQDPLTKEQIDKLYQRGKEALELDNTNYYEEFTKNSSQRKFMSQILSDGTLNDKISALTLLLQESPLHNIKSLDSLISFCGKKSRNSALQALNALKDLFLNGLLPDRKLKYFKNQNLSMLLNKRTLAILYFEDYLKGLYFKILEIFEKLSHDPIIYVRMQVLTHIFDLLTAKPEQEFNLLKLGVNKLGDIDNKVASKASFKLLKLETQHPNMKSIVVDAVVDIAIRPQADYHTTYYSALTLNQTILKRSEKNLANQLIKTYFTLFEKFLIQTDADNEESKSEIKESDKSYEKKRKKNFKKGKKGGKSVIEEKSAQEVIEEKNTKLFGAILTGLNRAFPFSDMPGSVYEIHLDTLFKITHASNFNTSIQALVLIHQVVVKTNITSDRYYKTLYESLLDPRLVSSSKQGIYLNLLYKSLKDDKDIGRVDAFVKRILQVCAHWLNIGAISGMFFLLIQLSKSLPQIRNVLINSPLDSVYESDDEDSRDKTKEKPGYDSRKRDPKYANAENSSLWEINQFLSHFHPTVQSYAQGFFDGDTQETRELVKPDLGLFTLAHFLDRFVYRNAKQKPTTRGSSIMQPLGGVHTGSLLVKASDTTLHEVPANTENWLSKKVQDIKPDEKFFYQYFSTKTNAIKSTKSGAEDENGTAEFDEESDLDEDEIWDALVKSRPDVEGDEEDSDVEFSEDDFSQDDFGSSSEDVDIDLKDLASSGDEDEASEADLEAEEGEPEDISDFDPEEAKLFEDNLEDEVKSDEDVFYSAADDSSQESDVEDTEQQPPRKKSKKQKLRELPTFASAEDYAQYLNSDEE</sequence>